<proteinExistence type="predicted"/>
<accession>A0A8S5VAL2</accession>
<organism evidence="1">
    <name type="scientific">Siphoviridae sp. ct6bU4</name>
    <dbReference type="NCBI Taxonomy" id="2825344"/>
    <lineage>
        <taxon>Viruses</taxon>
        <taxon>Duplodnaviria</taxon>
        <taxon>Heunggongvirae</taxon>
        <taxon>Uroviricota</taxon>
        <taxon>Caudoviricetes</taxon>
    </lineage>
</organism>
<name>A0A8S5VAL2_9CAUD</name>
<sequence length="85" mass="9857">MATEHQFIYWHKGRGLYELDRESVANAPKEFEDLYLPKVIIAGNQIKFGGEVYGYISNQKPKYRYRGSEKFTKPKAHTVFTVAAQ</sequence>
<evidence type="ECO:0000313" key="1">
    <source>
        <dbReference type="EMBL" id="DAG03728.1"/>
    </source>
</evidence>
<dbReference type="EMBL" id="BK016234">
    <property type="protein sequence ID" value="DAG03728.1"/>
    <property type="molecule type" value="Genomic_DNA"/>
</dbReference>
<protein>
    <submittedName>
        <fullName evidence="1">Uncharacterized protein</fullName>
    </submittedName>
</protein>
<reference evidence="1" key="1">
    <citation type="journal article" date="2021" name="Proc. Natl. Acad. Sci. U.S.A.">
        <title>A Catalog of Tens of Thousands of Viruses from Human Metagenomes Reveals Hidden Associations with Chronic Diseases.</title>
        <authorList>
            <person name="Tisza M.J."/>
            <person name="Buck C.B."/>
        </authorList>
    </citation>
    <scope>NUCLEOTIDE SEQUENCE</scope>
    <source>
        <strain evidence="1">Ct6bU4</strain>
    </source>
</reference>